<keyword evidence="15" id="KW-0812">Transmembrane</keyword>
<dbReference type="FunFam" id="1.10.630.10:FF:000182">
    <property type="entry name" value="Cytochrome P450 3A4"/>
    <property type="match status" value="1"/>
</dbReference>
<keyword evidence="15" id="KW-1133">Transmembrane helix</keyword>
<evidence type="ECO:0000313" key="17">
    <source>
        <dbReference type="Proteomes" id="UP001233999"/>
    </source>
</evidence>
<dbReference type="Pfam" id="PF00067">
    <property type="entry name" value="p450"/>
    <property type="match status" value="1"/>
</dbReference>
<comment type="cofactor">
    <cofactor evidence="1 13">
        <name>heme</name>
        <dbReference type="ChEBI" id="CHEBI:30413"/>
    </cofactor>
</comment>
<comment type="subcellular location">
    <subcellularLocation>
        <location evidence="3">Endoplasmic reticulum membrane</location>
        <topology evidence="3">Peripheral membrane protein</topology>
    </subcellularLocation>
    <subcellularLocation>
        <location evidence="2">Microsome membrane</location>
        <topology evidence="2">Peripheral membrane protein</topology>
    </subcellularLocation>
</comment>
<keyword evidence="9 14" id="KW-0560">Oxidoreductase</keyword>
<evidence type="ECO:0000256" key="3">
    <source>
        <dbReference type="ARBA" id="ARBA00004406"/>
    </source>
</evidence>
<organism evidence="16 17">
    <name type="scientific">Diploptera punctata</name>
    <name type="common">Pacific beetle cockroach</name>
    <dbReference type="NCBI Taxonomy" id="6984"/>
    <lineage>
        <taxon>Eukaryota</taxon>
        <taxon>Metazoa</taxon>
        <taxon>Ecdysozoa</taxon>
        <taxon>Arthropoda</taxon>
        <taxon>Hexapoda</taxon>
        <taxon>Insecta</taxon>
        <taxon>Pterygota</taxon>
        <taxon>Neoptera</taxon>
        <taxon>Polyneoptera</taxon>
        <taxon>Dictyoptera</taxon>
        <taxon>Blattodea</taxon>
        <taxon>Blaberoidea</taxon>
        <taxon>Blaberidae</taxon>
        <taxon>Diplopterinae</taxon>
        <taxon>Diploptera</taxon>
    </lineage>
</organism>
<dbReference type="PRINTS" id="PR00463">
    <property type="entry name" value="EP450I"/>
</dbReference>
<dbReference type="PROSITE" id="PS00086">
    <property type="entry name" value="CYTOCHROME_P450"/>
    <property type="match status" value="1"/>
</dbReference>
<evidence type="ECO:0000256" key="11">
    <source>
        <dbReference type="ARBA" id="ARBA00023033"/>
    </source>
</evidence>
<keyword evidence="11 14" id="KW-0503">Monooxygenase</keyword>
<dbReference type="Proteomes" id="UP001233999">
    <property type="component" value="Unassembled WGS sequence"/>
</dbReference>
<dbReference type="CDD" id="cd20628">
    <property type="entry name" value="CYP4"/>
    <property type="match status" value="1"/>
</dbReference>
<keyword evidence="6 13" id="KW-0479">Metal-binding</keyword>
<feature type="binding site" description="axial binding residue" evidence="13">
    <location>
        <position position="450"/>
    </location>
    <ligand>
        <name>heme</name>
        <dbReference type="ChEBI" id="CHEBI:30413"/>
    </ligand>
    <ligandPart>
        <name>Fe</name>
        <dbReference type="ChEBI" id="CHEBI:18248"/>
    </ligandPart>
</feature>
<keyword evidence="7" id="KW-0256">Endoplasmic reticulum</keyword>
<reference evidence="16" key="2">
    <citation type="submission" date="2023-05" db="EMBL/GenBank/DDBJ databases">
        <authorList>
            <person name="Fouks B."/>
        </authorList>
    </citation>
    <scope>NUCLEOTIDE SEQUENCE</scope>
    <source>
        <strain evidence="16">Stay&amp;Tobe</strain>
        <tissue evidence="16">Testes</tissue>
    </source>
</reference>
<dbReference type="SUPFAM" id="SSF48264">
    <property type="entry name" value="Cytochrome P450"/>
    <property type="match status" value="1"/>
</dbReference>
<comment type="similarity">
    <text evidence="4 14">Belongs to the cytochrome P450 family.</text>
</comment>
<keyword evidence="12 15" id="KW-0472">Membrane</keyword>
<dbReference type="PANTHER" id="PTHR24291">
    <property type="entry name" value="CYTOCHROME P450 FAMILY 4"/>
    <property type="match status" value="1"/>
</dbReference>
<comment type="caution">
    <text evidence="16">The sequence shown here is derived from an EMBL/GenBank/DDBJ whole genome shotgun (WGS) entry which is preliminary data.</text>
</comment>
<evidence type="ECO:0000256" key="6">
    <source>
        <dbReference type="ARBA" id="ARBA00022723"/>
    </source>
</evidence>
<dbReference type="PRINTS" id="PR00385">
    <property type="entry name" value="P450"/>
</dbReference>
<evidence type="ECO:0000256" key="14">
    <source>
        <dbReference type="RuleBase" id="RU000461"/>
    </source>
</evidence>
<keyword evidence="5 13" id="KW-0349">Heme</keyword>
<keyword evidence="10 13" id="KW-0408">Iron</keyword>
<evidence type="ECO:0000256" key="4">
    <source>
        <dbReference type="ARBA" id="ARBA00010617"/>
    </source>
</evidence>
<name>A0AAD8EDW2_DIPPU</name>
<evidence type="ECO:0000256" key="9">
    <source>
        <dbReference type="ARBA" id="ARBA00023002"/>
    </source>
</evidence>
<evidence type="ECO:0000256" key="2">
    <source>
        <dbReference type="ARBA" id="ARBA00004174"/>
    </source>
</evidence>
<dbReference type="AlphaFoldDB" id="A0AAD8EDW2"/>
<dbReference type="GO" id="GO:0016705">
    <property type="term" value="F:oxidoreductase activity, acting on paired donors, with incorporation or reduction of molecular oxygen"/>
    <property type="evidence" value="ECO:0007669"/>
    <property type="project" value="InterPro"/>
</dbReference>
<evidence type="ECO:0000256" key="5">
    <source>
        <dbReference type="ARBA" id="ARBA00022617"/>
    </source>
</evidence>
<protein>
    <recommendedName>
        <fullName evidence="18">Cytochrome P450</fullName>
    </recommendedName>
</protein>
<feature type="transmembrane region" description="Helical" evidence="15">
    <location>
        <begin position="6"/>
        <end position="23"/>
    </location>
</feature>
<accession>A0AAD8EDW2</accession>
<dbReference type="InterPro" id="IPR002401">
    <property type="entry name" value="Cyt_P450_E_grp-I"/>
</dbReference>
<dbReference type="Gene3D" id="1.10.630.10">
    <property type="entry name" value="Cytochrome P450"/>
    <property type="match status" value="1"/>
</dbReference>
<evidence type="ECO:0000256" key="15">
    <source>
        <dbReference type="SAM" id="Phobius"/>
    </source>
</evidence>
<evidence type="ECO:0000256" key="13">
    <source>
        <dbReference type="PIRSR" id="PIRSR602401-1"/>
    </source>
</evidence>
<dbReference type="GO" id="GO:0005789">
    <property type="term" value="C:endoplasmic reticulum membrane"/>
    <property type="evidence" value="ECO:0007669"/>
    <property type="project" value="UniProtKB-SubCell"/>
</dbReference>
<evidence type="ECO:0000256" key="8">
    <source>
        <dbReference type="ARBA" id="ARBA00022848"/>
    </source>
</evidence>
<dbReference type="EMBL" id="JASPKZ010006824">
    <property type="protein sequence ID" value="KAJ9586915.1"/>
    <property type="molecule type" value="Genomic_DNA"/>
</dbReference>
<dbReference type="InterPro" id="IPR050196">
    <property type="entry name" value="Cytochrome_P450_Monoox"/>
</dbReference>
<dbReference type="InterPro" id="IPR036396">
    <property type="entry name" value="Cyt_P450_sf"/>
</dbReference>
<gene>
    <name evidence="16" type="ORF">L9F63_019491</name>
</gene>
<dbReference type="GO" id="GO:0020037">
    <property type="term" value="F:heme binding"/>
    <property type="evidence" value="ECO:0007669"/>
    <property type="project" value="InterPro"/>
</dbReference>
<dbReference type="GO" id="GO:0005506">
    <property type="term" value="F:iron ion binding"/>
    <property type="evidence" value="ECO:0007669"/>
    <property type="project" value="InterPro"/>
</dbReference>
<evidence type="ECO:0000256" key="10">
    <source>
        <dbReference type="ARBA" id="ARBA00023004"/>
    </source>
</evidence>
<proteinExistence type="inferred from homology"/>
<reference evidence="16" key="1">
    <citation type="journal article" date="2023" name="IScience">
        <title>Live-bearing cockroach genome reveals convergent evolutionary mechanisms linked to viviparity in insects and beyond.</title>
        <authorList>
            <person name="Fouks B."/>
            <person name="Harrison M.C."/>
            <person name="Mikhailova A.A."/>
            <person name="Marchal E."/>
            <person name="English S."/>
            <person name="Carruthers M."/>
            <person name="Jennings E.C."/>
            <person name="Chiamaka E.L."/>
            <person name="Frigard R.A."/>
            <person name="Pippel M."/>
            <person name="Attardo G.M."/>
            <person name="Benoit J.B."/>
            <person name="Bornberg-Bauer E."/>
            <person name="Tobe S.S."/>
        </authorList>
    </citation>
    <scope>NUCLEOTIDE SEQUENCE</scope>
    <source>
        <strain evidence="16">Stay&amp;Tobe</strain>
    </source>
</reference>
<dbReference type="InterPro" id="IPR001128">
    <property type="entry name" value="Cyt_P450"/>
</dbReference>
<dbReference type="PANTHER" id="PTHR24291:SF189">
    <property type="entry name" value="CYTOCHROME P450 4C3-RELATED"/>
    <property type="match status" value="1"/>
</dbReference>
<evidence type="ECO:0000256" key="12">
    <source>
        <dbReference type="ARBA" id="ARBA00023136"/>
    </source>
</evidence>
<evidence type="ECO:0000313" key="16">
    <source>
        <dbReference type="EMBL" id="KAJ9586915.1"/>
    </source>
</evidence>
<dbReference type="GO" id="GO:0004497">
    <property type="term" value="F:monooxygenase activity"/>
    <property type="evidence" value="ECO:0007669"/>
    <property type="project" value="UniProtKB-KW"/>
</dbReference>
<evidence type="ECO:0000256" key="7">
    <source>
        <dbReference type="ARBA" id="ARBA00022824"/>
    </source>
</evidence>
<keyword evidence="8" id="KW-0492">Microsome</keyword>
<keyword evidence="17" id="KW-1185">Reference proteome</keyword>
<sequence length="504" mass="58387">MLHLVVDAVLLLTSLAIVVVYLCRRLNFWVKLRSVPGPPALPFLGNSLILRGTQEEFFRLLSKCATKYGNIFRLWVGQRPFVFLYSAEAIQPILNSTVYIDKSYEYSFLFPWLGTGLLTSTGNKWHTRRKLLTQSFHSKVLEDFLEPIYQHSLFLCNRLELELDKPHFKVTPYAKLCALDIICDTAMGSTINAQENSQSEYVTAVDSLSEIVQRRFITPWLKPDFLFKMTKLGKKQEQCLKIVHNFTRKVINERKEDKLRQNNLEVEISQQNGIKKKHRLALLDLLLELSENGKVLTDEDICEEVDTFMFAGHDTIASGVSWILYVLGHHLDSQEKIVEEFKNVMEEDNTEWPTMKHLNKLCYLERCIKEAMRLYPVVPLIARNLTQPIKIMDYMLPEGVTILINTYLLHRDSRFFPNPDIFEPDRFLTSNCEARNPFAYVPFSAGPRNCIGQKFAMMELKIILSTVLQRFIVKSVDKEERLKLVGELVLLNRDGIRLTITART</sequence>
<evidence type="ECO:0008006" key="18">
    <source>
        <dbReference type="Google" id="ProtNLM"/>
    </source>
</evidence>
<dbReference type="InterPro" id="IPR017972">
    <property type="entry name" value="Cyt_P450_CS"/>
</dbReference>
<evidence type="ECO:0000256" key="1">
    <source>
        <dbReference type="ARBA" id="ARBA00001971"/>
    </source>
</evidence>